<dbReference type="RefSeq" id="XP_066079742.1">
    <property type="nucleotide sequence ID" value="XM_066223645.1"/>
</dbReference>
<gene>
    <name evidence="2" type="ORF">L201_007944</name>
</gene>
<keyword evidence="1" id="KW-0732">Signal</keyword>
<reference evidence="2 3" key="1">
    <citation type="submission" date="2024-01" db="EMBL/GenBank/DDBJ databases">
        <title>Comparative genomics of Cryptococcus and Kwoniella reveals pathogenesis evolution and contrasting modes of karyotype evolution via chromosome fusion or intercentromeric recombination.</title>
        <authorList>
            <person name="Coelho M.A."/>
            <person name="David-Palma M."/>
            <person name="Shea T."/>
            <person name="Bowers K."/>
            <person name="McGinley-Smith S."/>
            <person name="Mohammad A.W."/>
            <person name="Gnirke A."/>
            <person name="Yurkov A.M."/>
            <person name="Nowrousian M."/>
            <person name="Sun S."/>
            <person name="Cuomo C.A."/>
            <person name="Heitman J."/>
        </authorList>
    </citation>
    <scope>NUCLEOTIDE SEQUENCE [LARGE SCALE GENOMIC DNA]</scope>
    <source>
        <strain evidence="2 3">CBS 6074</strain>
    </source>
</reference>
<feature type="chain" id="PRO_5043646272" evidence="1">
    <location>
        <begin position="20"/>
        <end position="308"/>
    </location>
</feature>
<name>A0AAX4K5X9_9TREE</name>
<keyword evidence="3" id="KW-1185">Reference proteome</keyword>
<sequence length="308" mass="33923">MKNFLFGLFTLILLTTVYSQPTRLEDITPTTTTTITPLKENNDVLYGPEGYLWRSKVFRRSLCSTNAECLKKRLPLLKPSLRKKSLNLHERLQRGNQVLHAPKARRSDTPDSTIGSIQMFDTNGNSIGYLSKIINEYGGYDKTTDESDAVSLSFTPDGNNPFTMTISSSDRSGNFAYLGFVFNDDTSNIGERSSSFAISAGITRIISGPAQASDDGTENTREMYGGQETSVFLLNSDTGEITSKWTNKDGTLHDTVFFYGSGQNYGLGIIAASQDFDEFAKAFDSAEPQIVTLKYVTLTSPPPAEIVN</sequence>
<proteinExistence type="predicted"/>
<feature type="signal peptide" evidence="1">
    <location>
        <begin position="1"/>
        <end position="19"/>
    </location>
</feature>
<evidence type="ECO:0000313" key="2">
    <source>
        <dbReference type="EMBL" id="WWC92980.1"/>
    </source>
</evidence>
<dbReference type="AlphaFoldDB" id="A0AAX4K5X9"/>
<protein>
    <submittedName>
        <fullName evidence="2">Uncharacterized protein</fullName>
    </submittedName>
</protein>
<dbReference type="GeneID" id="91098612"/>
<organism evidence="2 3">
    <name type="scientific">Kwoniella dendrophila CBS 6074</name>
    <dbReference type="NCBI Taxonomy" id="1295534"/>
    <lineage>
        <taxon>Eukaryota</taxon>
        <taxon>Fungi</taxon>
        <taxon>Dikarya</taxon>
        <taxon>Basidiomycota</taxon>
        <taxon>Agaricomycotina</taxon>
        <taxon>Tremellomycetes</taxon>
        <taxon>Tremellales</taxon>
        <taxon>Cryptococcaceae</taxon>
        <taxon>Kwoniella</taxon>
    </lineage>
</organism>
<dbReference type="EMBL" id="CP144108">
    <property type="protein sequence ID" value="WWC92980.1"/>
    <property type="molecule type" value="Genomic_DNA"/>
</dbReference>
<evidence type="ECO:0000256" key="1">
    <source>
        <dbReference type="SAM" id="SignalP"/>
    </source>
</evidence>
<dbReference type="Proteomes" id="UP001355207">
    <property type="component" value="Chromosome 11"/>
</dbReference>
<evidence type="ECO:0000313" key="3">
    <source>
        <dbReference type="Proteomes" id="UP001355207"/>
    </source>
</evidence>
<accession>A0AAX4K5X9</accession>